<dbReference type="EMBL" id="JADEYC010000002">
    <property type="protein sequence ID" value="MBE9373001.1"/>
    <property type="molecule type" value="Genomic_DNA"/>
</dbReference>
<comment type="caution">
    <text evidence="1">The sequence shown here is derived from an EMBL/GenBank/DDBJ whole genome shotgun (WGS) entry which is preliminary data.</text>
</comment>
<keyword evidence="2" id="KW-1185">Reference proteome</keyword>
<name>A0A929B7S7_9PSEU</name>
<evidence type="ECO:0000313" key="1">
    <source>
        <dbReference type="EMBL" id="MBE9373001.1"/>
    </source>
</evidence>
<evidence type="ECO:0000313" key="2">
    <source>
        <dbReference type="Proteomes" id="UP000598360"/>
    </source>
</evidence>
<dbReference type="Gene3D" id="3.30.530.20">
    <property type="match status" value="1"/>
</dbReference>
<accession>A0A929B7S7</accession>
<dbReference type="InterPro" id="IPR019587">
    <property type="entry name" value="Polyketide_cyclase/dehydratase"/>
</dbReference>
<gene>
    <name evidence="1" type="ORF">IQ251_00930</name>
</gene>
<dbReference type="PANTHER" id="PTHR39332">
    <property type="entry name" value="BLL4707 PROTEIN"/>
    <property type="match status" value="1"/>
</dbReference>
<sequence length="144" mass="15348">MAVAYASAVIGAEPDEVWELARDFGGLPGWHPAIATSEIEGGGAPSVGAVRRLTTPDGGVIRERLVALDDAQRSYTYDIIESPFAVRSYRATIHLLPITATGGTFAEWYAHFDADAADEPDLRRNFERGVFATGLAALGTRLAG</sequence>
<dbReference type="RefSeq" id="WP_193926456.1">
    <property type="nucleotide sequence ID" value="NZ_JADEYC010000002.1"/>
</dbReference>
<organism evidence="1 2">
    <name type="scientific">Saccharopolyspora montiporae</name>
    <dbReference type="NCBI Taxonomy" id="2781240"/>
    <lineage>
        <taxon>Bacteria</taxon>
        <taxon>Bacillati</taxon>
        <taxon>Actinomycetota</taxon>
        <taxon>Actinomycetes</taxon>
        <taxon>Pseudonocardiales</taxon>
        <taxon>Pseudonocardiaceae</taxon>
        <taxon>Saccharopolyspora</taxon>
    </lineage>
</organism>
<reference evidence="1" key="1">
    <citation type="submission" date="2020-10" db="EMBL/GenBank/DDBJ databases">
        <title>Diversity and distribution of actinomycetes associated with coral in the coast of Hainan.</title>
        <authorList>
            <person name="Li F."/>
        </authorList>
    </citation>
    <scope>NUCLEOTIDE SEQUENCE</scope>
    <source>
        <strain evidence="1">HNM0983</strain>
    </source>
</reference>
<proteinExistence type="predicted"/>
<dbReference type="AlphaFoldDB" id="A0A929B7S7"/>
<dbReference type="PANTHER" id="PTHR39332:SF7">
    <property type="entry name" value="SRPBCC FAMILY PROTEIN"/>
    <property type="match status" value="1"/>
</dbReference>
<dbReference type="Pfam" id="PF10604">
    <property type="entry name" value="Polyketide_cyc2"/>
    <property type="match status" value="1"/>
</dbReference>
<dbReference type="CDD" id="cd07821">
    <property type="entry name" value="PYR_PYL_RCAR_like"/>
    <property type="match status" value="1"/>
</dbReference>
<protein>
    <submittedName>
        <fullName evidence="1">SRPBCC family protein</fullName>
    </submittedName>
</protein>
<dbReference type="SUPFAM" id="SSF55961">
    <property type="entry name" value="Bet v1-like"/>
    <property type="match status" value="1"/>
</dbReference>
<dbReference type="InterPro" id="IPR023393">
    <property type="entry name" value="START-like_dom_sf"/>
</dbReference>
<dbReference type="Proteomes" id="UP000598360">
    <property type="component" value="Unassembled WGS sequence"/>
</dbReference>